<organism evidence="10 11">
    <name type="scientific">Drosophila albomicans</name>
    <name type="common">Fruit fly</name>
    <dbReference type="NCBI Taxonomy" id="7291"/>
    <lineage>
        <taxon>Eukaryota</taxon>
        <taxon>Metazoa</taxon>
        <taxon>Ecdysozoa</taxon>
        <taxon>Arthropoda</taxon>
        <taxon>Hexapoda</taxon>
        <taxon>Insecta</taxon>
        <taxon>Pterygota</taxon>
        <taxon>Neoptera</taxon>
        <taxon>Endopterygota</taxon>
        <taxon>Diptera</taxon>
        <taxon>Brachycera</taxon>
        <taxon>Muscomorpha</taxon>
        <taxon>Ephydroidea</taxon>
        <taxon>Drosophilidae</taxon>
        <taxon>Drosophila</taxon>
    </lineage>
</organism>
<evidence type="ECO:0000256" key="6">
    <source>
        <dbReference type="ARBA" id="ARBA00023136"/>
    </source>
</evidence>
<feature type="transmembrane region" description="Helical" evidence="8">
    <location>
        <begin position="209"/>
        <end position="231"/>
    </location>
</feature>
<dbReference type="RefSeq" id="XP_034108264.1">
    <property type="nucleotide sequence ID" value="XM_034252373.2"/>
</dbReference>
<evidence type="ECO:0000313" key="10">
    <source>
        <dbReference type="Proteomes" id="UP000515160"/>
    </source>
</evidence>
<feature type="transmembrane region" description="Helical" evidence="8">
    <location>
        <begin position="302"/>
        <end position="327"/>
    </location>
</feature>
<evidence type="ECO:0000256" key="7">
    <source>
        <dbReference type="SAM" id="MobiDB-lite"/>
    </source>
</evidence>
<dbReference type="GO" id="GO:0016020">
    <property type="term" value="C:membrane"/>
    <property type="evidence" value="ECO:0007669"/>
    <property type="project" value="UniProtKB-SubCell"/>
</dbReference>
<dbReference type="GO" id="GO:0006820">
    <property type="term" value="P:monoatomic anion transport"/>
    <property type="evidence" value="ECO:0007669"/>
    <property type="project" value="TreeGrafter"/>
</dbReference>
<dbReference type="AlphaFoldDB" id="A0A6P8X594"/>
<feature type="transmembrane region" description="Helical" evidence="8">
    <location>
        <begin position="471"/>
        <end position="489"/>
    </location>
</feature>
<dbReference type="PANTHER" id="PTHR11662">
    <property type="entry name" value="SOLUTE CARRIER FAMILY 17"/>
    <property type="match status" value="1"/>
</dbReference>
<dbReference type="PANTHER" id="PTHR11662:SF79">
    <property type="entry name" value="NA[+]-DEPENDENT INORGANIC PHOSPHATE COTRANSPORTER, ISOFORM A"/>
    <property type="match status" value="1"/>
</dbReference>
<feature type="transmembrane region" description="Helical" evidence="8">
    <location>
        <begin position="147"/>
        <end position="165"/>
    </location>
</feature>
<evidence type="ECO:0000256" key="3">
    <source>
        <dbReference type="ARBA" id="ARBA00022692"/>
    </source>
</evidence>
<evidence type="ECO:0000256" key="4">
    <source>
        <dbReference type="ARBA" id="ARBA00022847"/>
    </source>
</evidence>
<evidence type="ECO:0000256" key="5">
    <source>
        <dbReference type="ARBA" id="ARBA00022989"/>
    </source>
</evidence>
<dbReference type="PROSITE" id="PS50850">
    <property type="entry name" value="MFS"/>
    <property type="match status" value="1"/>
</dbReference>
<dbReference type="InterPro" id="IPR020846">
    <property type="entry name" value="MFS_dom"/>
</dbReference>
<feature type="region of interest" description="Disordered" evidence="7">
    <location>
        <begin position="520"/>
        <end position="557"/>
    </location>
</feature>
<sequence>MAEVEARTVLWYMTFIGFIVNYMLRINLNITIVDMIAIKPENVSLQPLNISTPLNVTSIPLNVTSLPLNVTSNATTTTTTLSLIETAYAERYSWERQFLDWANIEYERYGFHWDEGKQSNLLGSFFWVHWLLQLPGGVLARKYGTKLVFGLSNGIGVFCCFLIPIFAYWSYTALICLRVFQGFVTGMAWPSMHVMTAKWIPPNERSKFVSAYLGSSVGVALFYPIFGYIIAWSSWEWVYYICGVFGMLWFVAWQFLVFDSPAQHPRIAQSERRYIEKSLGASVQNSTPGPTPWKQIACSRPVWMNVVAQWGGIWGLFTLMTHGPTYFRLIHHWNIRATGFLSGLPHLMRMLFAYVFSVFADYLLRTDRLSRTNVRKLATAICCGVKGFVVLALAYFGYNATAAIVLVATATMFHGAVSSGPLASMVDLSPNYAGIVLGVSGMIGGMPGFISPYIVGILTKGNQTIEAWKNVFMLTAAMLIGSGVLYVFFSESTLQPWNSGSHSLPDAGLKELQLLEEKLPLQSDGKEKEEELELEQKPEEQREKETEVDTAEVKRQN</sequence>
<feature type="domain" description="Major facilitator superfamily (MFS) profile" evidence="9">
    <location>
        <begin position="53"/>
        <end position="494"/>
    </location>
</feature>
<dbReference type="OrthoDB" id="2985014at2759"/>
<reference evidence="11" key="1">
    <citation type="submission" date="2025-08" db="UniProtKB">
        <authorList>
            <consortium name="RefSeq"/>
        </authorList>
    </citation>
    <scope>IDENTIFICATION</scope>
    <source>
        <strain evidence="11">15112-1751.03</strain>
        <tissue evidence="11">Whole Adult</tissue>
    </source>
</reference>
<keyword evidence="10" id="KW-1185">Reference proteome</keyword>
<dbReference type="CTD" id="36651"/>
<feature type="transmembrane region" description="Helical" evidence="8">
    <location>
        <begin position="237"/>
        <end position="258"/>
    </location>
</feature>
<evidence type="ECO:0000259" key="9">
    <source>
        <dbReference type="PROSITE" id="PS50850"/>
    </source>
</evidence>
<name>A0A6P8X594_DROAB</name>
<dbReference type="Gene3D" id="1.20.1250.20">
    <property type="entry name" value="MFS general substrate transporter like domains"/>
    <property type="match status" value="2"/>
</dbReference>
<dbReference type="CDD" id="cd17318">
    <property type="entry name" value="MFS_SLC17"/>
    <property type="match status" value="1"/>
</dbReference>
<accession>A0A6P8X594</accession>
<keyword evidence="5 8" id="KW-1133">Transmembrane helix</keyword>
<evidence type="ECO:0000313" key="11">
    <source>
        <dbReference type="RefSeq" id="XP_034108264.1"/>
    </source>
</evidence>
<dbReference type="GO" id="GO:0015293">
    <property type="term" value="F:symporter activity"/>
    <property type="evidence" value="ECO:0007669"/>
    <property type="project" value="UniProtKB-KW"/>
</dbReference>
<dbReference type="Pfam" id="PF07690">
    <property type="entry name" value="MFS_1"/>
    <property type="match status" value="1"/>
</dbReference>
<feature type="transmembrane region" description="Helical" evidence="8">
    <location>
        <begin position="347"/>
        <end position="365"/>
    </location>
</feature>
<evidence type="ECO:0000256" key="8">
    <source>
        <dbReference type="SAM" id="Phobius"/>
    </source>
</evidence>
<keyword evidence="3 8" id="KW-0812">Transmembrane</keyword>
<keyword evidence="2" id="KW-0813">Transport</keyword>
<keyword evidence="6 8" id="KW-0472">Membrane</keyword>
<dbReference type="InterPro" id="IPR036259">
    <property type="entry name" value="MFS_trans_sf"/>
</dbReference>
<dbReference type="GeneID" id="117570613"/>
<protein>
    <submittedName>
        <fullName evidence="11">Sialin</fullName>
    </submittedName>
</protein>
<evidence type="ECO:0000256" key="1">
    <source>
        <dbReference type="ARBA" id="ARBA00004141"/>
    </source>
</evidence>
<gene>
    <name evidence="11" type="primary">LOC117570613</name>
</gene>
<dbReference type="FunFam" id="1.20.1250.20:FF:000003">
    <property type="entry name" value="Solute carrier family 17 member 3"/>
    <property type="match status" value="1"/>
</dbReference>
<feature type="transmembrane region" description="Helical" evidence="8">
    <location>
        <begin position="435"/>
        <end position="459"/>
    </location>
</feature>
<proteinExistence type="predicted"/>
<dbReference type="InterPro" id="IPR050382">
    <property type="entry name" value="MFS_Na/Anion_cotransporter"/>
</dbReference>
<dbReference type="InterPro" id="IPR011701">
    <property type="entry name" value="MFS"/>
</dbReference>
<keyword evidence="4" id="KW-0769">Symport</keyword>
<comment type="subcellular location">
    <subcellularLocation>
        <location evidence="1">Membrane</location>
        <topology evidence="1">Multi-pass membrane protein</topology>
    </subcellularLocation>
</comment>
<dbReference type="SUPFAM" id="SSF103473">
    <property type="entry name" value="MFS general substrate transporter"/>
    <property type="match status" value="1"/>
</dbReference>
<dbReference type="Proteomes" id="UP000515160">
    <property type="component" value="Chromosome 3"/>
</dbReference>
<evidence type="ECO:0000256" key="2">
    <source>
        <dbReference type="ARBA" id="ARBA00022448"/>
    </source>
</evidence>
<feature type="transmembrane region" description="Helical" evidence="8">
    <location>
        <begin position="6"/>
        <end position="24"/>
    </location>
</feature>